<evidence type="ECO:0000256" key="2">
    <source>
        <dbReference type="SAM" id="SignalP"/>
    </source>
</evidence>
<gene>
    <name evidence="3" type="ORF">CLV59_103542</name>
</gene>
<feature type="region of interest" description="Disordered" evidence="1">
    <location>
        <begin position="65"/>
        <end position="110"/>
    </location>
</feature>
<comment type="caution">
    <text evidence="3">The sequence shown here is derived from an EMBL/GenBank/DDBJ whole genome shotgun (WGS) entry which is preliminary data.</text>
</comment>
<evidence type="ECO:0000313" key="3">
    <source>
        <dbReference type="EMBL" id="RAJ83574.1"/>
    </source>
</evidence>
<sequence>MENKSVNKKVIFSGSLVAGAILGLATLANANPVSYNNMGSGTSVRSALAGNGHIMTTEMKCSGKDSTAKTHEGKCSPGKCAAGKCAGHKKGAKGKGTKPVKDSTGKGGGM</sequence>
<feature type="compositionally biased region" description="Basic residues" evidence="1">
    <location>
        <begin position="86"/>
        <end position="98"/>
    </location>
</feature>
<feature type="compositionally biased region" description="Basic and acidic residues" evidence="1">
    <location>
        <begin position="65"/>
        <end position="74"/>
    </location>
</feature>
<name>A0A327W6D0_9BACT</name>
<feature type="chain" id="PRO_5016423946" description="Low-complexity protein" evidence="2">
    <location>
        <begin position="31"/>
        <end position="110"/>
    </location>
</feature>
<reference evidence="3 4" key="1">
    <citation type="submission" date="2018-06" db="EMBL/GenBank/DDBJ databases">
        <title>Genomic Encyclopedia of Archaeal and Bacterial Type Strains, Phase II (KMG-II): from individual species to whole genera.</title>
        <authorList>
            <person name="Goeker M."/>
        </authorList>
    </citation>
    <scope>NUCLEOTIDE SEQUENCE [LARGE SCALE GENOMIC DNA]</scope>
    <source>
        <strain evidence="3 4">DSM 29821</strain>
    </source>
</reference>
<organism evidence="3 4">
    <name type="scientific">Chitinophaga dinghuensis</name>
    <dbReference type="NCBI Taxonomy" id="1539050"/>
    <lineage>
        <taxon>Bacteria</taxon>
        <taxon>Pseudomonadati</taxon>
        <taxon>Bacteroidota</taxon>
        <taxon>Chitinophagia</taxon>
        <taxon>Chitinophagales</taxon>
        <taxon>Chitinophagaceae</taxon>
        <taxon>Chitinophaga</taxon>
    </lineage>
</organism>
<dbReference type="AlphaFoldDB" id="A0A327W6D0"/>
<accession>A0A327W6D0</accession>
<dbReference type="EMBL" id="QLMA01000003">
    <property type="protein sequence ID" value="RAJ83574.1"/>
    <property type="molecule type" value="Genomic_DNA"/>
</dbReference>
<proteinExistence type="predicted"/>
<evidence type="ECO:0000313" key="4">
    <source>
        <dbReference type="Proteomes" id="UP000249819"/>
    </source>
</evidence>
<dbReference type="Proteomes" id="UP000249819">
    <property type="component" value="Unassembled WGS sequence"/>
</dbReference>
<dbReference type="OrthoDB" id="680819at2"/>
<protein>
    <recommendedName>
        <fullName evidence="5">Low-complexity protein</fullName>
    </recommendedName>
</protein>
<evidence type="ECO:0008006" key="5">
    <source>
        <dbReference type="Google" id="ProtNLM"/>
    </source>
</evidence>
<dbReference type="RefSeq" id="WP_111592211.1">
    <property type="nucleotide sequence ID" value="NZ_QLMA01000003.1"/>
</dbReference>
<feature type="compositionally biased region" description="Low complexity" evidence="1">
    <location>
        <begin position="75"/>
        <end position="85"/>
    </location>
</feature>
<feature type="signal peptide" evidence="2">
    <location>
        <begin position="1"/>
        <end position="30"/>
    </location>
</feature>
<keyword evidence="2" id="KW-0732">Signal</keyword>
<keyword evidence="4" id="KW-1185">Reference proteome</keyword>
<evidence type="ECO:0000256" key="1">
    <source>
        <dbReference type="SAM" id="MobiDB-lite"/>
    </source>
</evidence>